<evidence type="ECO:0000256" key="4">
    <source>
        <dbReference type="SAM" id="MobiDB-lite"/>
    </source>
</evidence>
<feature type="region of interest" description="Disordered" evidence="4">
    <location>
        <begin position="2074"/>
        <end position="2121"/>
    </location>
</feature>
<feature type="compositionally biased region" description="Basic and acidic residues" evidence="4">
    <location>
        <begin position="1969"/>
        <end position="1981"/>
    </location>
</feature>
<feature type="compositionally biased region" description="Low complexity" evidence="4">
    <location>
        <begin position="36"/>
        <end position="51"/>
    </location>
</feature>
<keyword evidence="3" id="KW-0175">Coiled coil</keyword>
<feature type="coiled-coil region" evidence="3">
    <location>
        <begin position="835"/>
        <end position="940"/>
    </location>
</feature>
<feature type="compositionally biased region" description="Low complexity" evidence="4">
    <location>
        <begin position="2106"/>
        <end position="2121"/>
    </location>
</feature>
<dbReference type="Gene3D" id="1.20.5.1160">
    <property type="entry name" value="Vasodilator-stimulated phosphoprotein"/>
    <property type="match status" value="1"/>
</dbReference>
<keyword evidence="2" id="KW-0677">Repeat</keyword>
<dbReference type="Gene3D" id="3.80.10.10">
    <property type="entry name" value="Ribonuclease Inhibitor"/>
    <property type="match status" value="1"/>
</dbReference>
<evidence type="ECO:0000313" key="5">
    <source>
        <dbReference type="EMBL" id="CAB3232457.1"/>
    </source>
</evidence>
<sequence length="2216" mass="255269">MRPSQPPTPKGSSGSRIPSPTRNPGPSYRSRRNSRTSRSSTPQRSRASSMSPLRTGAMSPYSTRSFDNISPVRLDSTDNSHSQELQDETGSGRNLVRYITENMIKRLAKKDQFEDIRTINFTLAGDKKIKYIEHLDVLKNLTTLNMSGNIIRRIEKLEHLTRLKSLNMAGNRITKIEGLETLVNLQVLNLENNQIEKVPLWLPKKLRALRTVCLAQNNINSLTDVVRLRGLHDLTVVTIYGNPLCDLPHHRPYILFHLRNVDKLDGQIVSMAERQEATQRFSQEELDRLSRELENTTNQLQQTVELHSRSMEENELLASREREMMEREARSVHSRDELERELDTKDELLKKKAKELQKAQAKQLALEQELAFIKLDAKFEPLNMPMLGSGDEDDSPYLGKSRYKRNEMAVERNLASGAQQARMVDVETRRQLDAQLAEKQRQLNEAAERLSALQRELRETQNQVIQATHELQKLEQATTERRLTEEEKQKLRQRLAAKMHKINQLKETVQQTEDGLAQQRAEAQRSKLEYDRLKAHLKTVDPNSPEYSQTKAEMASKEQQIRDLANQIRNNERVLDNLLKNIAVDTEAIKELEEQLERGTTSSDVGLRNELEDIVNGLQDYLLNVKQKADAQRAEFDKLLRDKEKLVRRLATLEKEKSMLAADVDDYGQLQQQLDALNKSMNDMQELNSALQNEAHHLSVHDADLARQLEAAEHRIEELSRSMQESDHKNKSDKATLSKQMEEMAKLQNTVSDREAESAALQKEIDSLKNEKGNLSDHLHRAMGSMLQPGEIAEQINALGKAVRRGDRKPPKPRGSNDQIDHALGSLHNVLMDVVDKENQDRVQSEKRLKALEKHMANLKKKLMEAQQEYRETMEAATDAKLEAEKKAHERALRNLDDDMTQLRNRLKEAEENAAAMRGLAQKEKAKREEEIRARDEKARFHDAKSQAALRDLERELGETRRGMRDRQSLTEKQLKDNQTKVEALHNKLQKLEDERADDMAAAADAEATAAKALRDLARADEEIKALQDLLHAHEREIEDGQNRGTMRRLQDTLGARQREVDRLRKALRFLKTDNQDEVDDLLNEIDALRNALSANTQHIRTLWPGYYYFVPEGSQSPGKWVYSHSRSRRGGGGPPPSPPPPPPGAYGPGIPLEQSGPGGLQPGMPGMVALREDGSLVLVPFEGLYCNVPEHHDLEDELAECQDALEKCREKRKAEKHDLEEIYHPLEESEARLHHLQELIKSHEETLEKLRKDEERMSKEKVETSKELADLKDTLTNKMNRKRQLEGRVEELLGEMRTEQALLQQEDMQEELLALEKTLAKRRAELREAERLLHESRDEAGHTEEKAEAMAKRYESARVGLSEAEQDAEELERQASETGAKLVRARGELRQLQGQIKEVEGRRIQIDDQSRQLARLVTNKEAEFTALEQKNEHLTLNLERLQAELIITEEKEAERLAALRESEKVLNERRDEINKLKEQASVQREELEGLDRLLGKKNTELHLLQENIEQHQSELSTVLKEGKADVQEKQKQIKQLRHDVDDLTSTKTDLETQITRRKAEISTIREKTEQSMEELQNNISEVNKQKAELKHVLEMLGLEQQELESLRRQHDVKSSELAETQRRLLEERTELDRMNSDAQRRDADLQRVKQNVEKYRADVDCLTTERSTLTDTVTSLLKEKEMLTSSVVSLDDRLQAGKKTLSDIRAGIDKSGATLDEVELELSHARKEVQESQQLKAVTNKELIALRAAAKEMKSEASSYKSELQDTQEQLQLIEQDLRASLKQRDDINLETTSLREEARARAQQLDLLNQQVKRKEEEAARAEEDYKDKRDLLEDREKELKRISEAAEREEERLSRTASDLNKEIQRLKNELCEQKDELEAIIIKRDATRRDMERLGHVEAKFDETESRIADLESRVCERERELAQLQRERSELKGALASRENELRTNRIEAENETRRLQQKVAEVKGEMERQRNRDSGEISSLEQTAQDHCERATRLANELNQMRGEYIQLRKELRFVEEEKSKQQAELQRVSRRLREEVDEKVSEGVNLLETSHAEAVKDLKDLYQESESNARKISTLREIQRSKSPPRRIRSYSPPPAPSPTKYSSSRPTPTSNNSMQTLQEELQAKQEEIASQIRRQMSRHREQWQARKIQSEGKLRSLKKKVDNLDELVSNTSMDSLSLSRGRDVSGHERVLISPTLEERENVIPERLG</sequence>
<feature type="compositionally biased region" description="Pro residues" evidence="4">
    <location>
        <begin position="1134"/>
        <end position="1146"/>
    </location>
</feature>
<protein>
    <submittedName>
        <fullName evidence="5">Centriolin</fullName>
    </submittedName>
</protein>
<dbReference type="Pfam" id="PF14580">
    <property type="entry name" value="LRR_9"/>
    <property type="match status" value="1"/>
</dbReference>
<keyword evidence="1" id="KW-0433">Leucine-rich repeat</keyword>
<evidence type="ECO:0000256" key="3">
    <source>
        <dbReference type="SAM" id="Coils"/>
    </source>
</evidence>
<dbReference type="EMBL" id="LR784069">
    <property type="protein sequence ID" value="CAB3232457.1"/>
    <property type="molecule type" value="mRNA"/>
</dbReference>
<feature type="coiled-coil region" evidence="3">
    <location>
        <begin position="429"/>
        <end position="595"/>
    </location>
</feature>
<feature type="compositionally biased region" description="Polar residues" evidence="4">
    <location>
        <begin position="77"/>
        <end position="90"/>
    </location>
</feature>
<evidence type="ECO:0000256" key="1">
    <source>
        <dbReference type="ARBA" id="ARBA00022614"/>
    </source>
</evidence>
<feature type="coiled-coil region" evidence="3">
    <location>
        <begin position="2122"/>
        <end position="2175"/>
    </location>
</feature>
<name>A0A6F9D9J3_9ASCI</name>
<evidence type="ECO:0000256" key="2">
    <source>
        <dbReference type="ARBA" id="ARBA00022737"/>
    </source>
</evidence>
<organism evidence="5">
    <name type="scientific">Phallusia mammillata</name>
    <dbReference type="NCBI Taxonomy" id="59560"/>
    <lineage>
        <taxon>Eukaryota</taxon>
        <taxon>Metazoa</taxon>
        <taxon>Chordata</taxon>
        <taxon>Tunicata</taxon>
        <taxon>Ascidiacea</taxon>
        <taxon>Phlebobranchia</taxon>
        <taxon>Ascidiidae</taxon>
        <taxon>Phallusia</taxon>
    </lineage>
</organism>
<dbReference type="PANTHER" id="PTHR45973">
    <property type="entry name" value="PROTEIN PHOSPHATASE 1 REGULATORY SUBUNIT SDS22-RELATED"/>
    <property type="match status" value="1"/>
</dbReference>
<feature type="region of interest" description="Disordered" evidence="4">
    <location>
        <begin position="1120"/>
        <end position="1164"/>
    </location>
</feature>
<dbReference type="SUPFAM" id="SSF52075">
    <property type="entry name" value="Outer arm dynein light chain 1"/>
    <property type="match status" value="1"/>
</dbReference>
<proteinExistence type="evidence at transcript level"/>
<feature type="coiled-coil region" evidence="3">
    <location>
        <begin position="272"/>
        <end position="306"/>
    </location>
</feature>
<reference evidence="5" key="1">
    <citation type="submission" date="2020-04" db="EMBL/GenBank/DDBJ databases">
        <authorList>
            <person name="Neveu A P."/>
        </authorList>
    </citation>
    <scope>NUCLEOTIDE SEQUENCE</scope>
    <source>
        <tissue evidence="5">Whole embryo</tissue>
    </source>
</reference>
<dbReference type="SMART" id="SM00365">
    <property type="entry name" value="LRR_SD22"/>
    <property type="match status" value="2"/>
</dbReference>
<dbReference type="SMART" id="SM00369">
    <property type="entry name" value="LRR_TYP"/>
    <property type="match status" value="4"/>
</dbReference>
<dbReference type="PANTHER" id="PTHR45973:SF36">
    <property type="entry name" value="CENTRIOLIN"/>
    <property type="match status" value="1"/>
</dbReference>
<gene>
    <name evidence="5" type="primary">Cntrl-001</name>
</gene>
<feature type="coiled-coil region" evidence="3">
    <location>
        <begin position="1192"/>
        <end position="1666"/>
    </location>
</feature>
<accession>A0A6F9D9J3</accession>
<feature type="coiled-coil region" evidence="3">
    <location>
        <begin position="335"/>
        <end position="376"/>
    </location>
</feature>
<feature type="coiled-coil region" evidence="3">
    <location>
        <begin position="622"/>
        <end position="778"/>
    </location>
</feature>
<dbReference type="InterPro" id="IPR050576">
    <property type="entry name" value="Cilia_flagella_integrity"/>
</dbReference>
<dbReference type="InterPro" id="IPR032675">
    <property type="entry name" value="LRR_dom_sf"/>
</dbReference>
<feature type="coiled-coil region" evidence="3">
    <location>
        <begin position="975"/>
        <end position="1092"/>
    </location>
</feature>
<dbReference type="InterPro" id="IPR003591">
    <property type="entry name" value="Leu-rich_rpt_typical-subtyp"/>
</dbReference>
<dbReference type="InterPro" id="IPR001611">
    <property type="entry name" value="Leu-rich_rpt"/>
</dbReference>
<dbReference type="PROSITE" id="PS51450">
    <property type="entry name" value="LRR"/>
    <property type="match status" value="3"/>
</dbReference>
<feature type="region of interest" description="Disordered" evidence="4">
    <location>
        <begin position="1969"/>
        <end position="1991"/>
    </location>
</feature>
<feature type="compositionally biased region" description="Polar residues" evidence="4">
    <location>
        <begin position="10"/>
        <end position="24"/>
    </location>
</feature>
<feature type="region of interest" description="Disordered" evidence="4">
    <location>
        <begin position="1"/>
        <end position="90"/>
    </location>
</feature>